<evidence type="ECO:0000256" key="5">
    <source>
        <dbReference type="ARBA" id="ARBA00022737"/>
    </source>
</evidence>
<organism evidence="20 21">
    <name type="scientific">Oryctolagus cuniculus</name>
    <name type="common">Rabbit</name>
    <dbReference type="NCBI Taxonomy" id="9986"/>
    <lineage>
        <taxon>Eukaryota</taxon>
        <taxon>Metazoa</taxon>
        <taxon>Chordata</taxon>
        <taxon>Craniata</taxon>
        <taxon>Vertebrata</taxon>
        <taxon>Euteleostomi</taxon>
        <taxon>Mammalia</taxon>
        <taxon>Eutheria</taxon>
        <taxon>Euarchontoglires</taxon>
        <taxon>Glires</taxon>
        <taxon>Lagomorpha</taxon>
        <taxon>Leporidae</taxon>
        <taxon>Oryctolagus</taxon>
    </lineage>
</organism>
<evidence type="ECO:0000256" key="1">
    <source>
        <dbReference type="ARBA" id="ARBA00004496"/>
    </source>
</evidence>
<evidence type="ECO:0000256" key="11">
    <source>
        <dbReference type="ARBA" id="ARBA00064907"/>
    </source>
</evidence>
<evidence type="ECO:0000313" key="21">
    <source>
        <dbReference type="Proteomes" id="UP000001811"/>
    </source>
</evidence>
<evidence type="ECO:0000256" key="8">
    <source>
        <dbReference type="ARBA" id="ARBA00023016"/>
    </source>
</evidence>
<proteinExistence type="inferred from homology"/>
<evidence type="ECO:0000256" key="15">
    <source>
        <dbReference type="ARBA" id="ARBA00078597"/>
    </source>
</evidence>
<dbReference type="Gene3D" id="1.25.10.10">
    <property type="entry name" value="Leucine-rich Repeat Variant"/>
    <property type="match status" value="7"/>
</dbReference>
<keyword evidence="3" id="KW-0963">Cytoplasm</keyword>
<dbReference type="Pfam" id="PF24987">
    <property type="entry name" value="HEAT_EF3_N"/>
    <property type="match status" value="1"/>
</dbReference>
<dbReference type="SMART" id="SM01349">
    <property type="entry name" value="TOG"/>
    <property type="match status" value="1"/>
</dbReference>
<dbReference type="FunFam" id="1.25.10.10:FF:000090">
    <property type="entry name" value="eIF-2-alpha kinase activator GCN1"/>
    <property type="match status" value="1"/>
</dbReference>
<evidence type="ECO:0000256" key="7">
    <source>
        <dbReference type="ARBA" id="ARBA00022990"/>
    </source>
</evidence>
<name>A0A5F9CUN1_RABIT</name>
<keyword evidence="10" id="KW-0010">Activator</keyword>
<gene>
    <name evidence="20" type="primary">GCN1</name>
</gene>
<dbReference type="Pfam" id="PF23271">
    <property type="entry name" value="HEAT_GCN1"/>
    <property type="match status" value="1"/>
</dbReference>
<dbReference type="FunFam" id="1.25.10.10:FF:000096">
    <property type="entry name" value="eIF-2-alpha kinase activator gcn1"/>
    <property type="match status" value="1"/>
</dbReference>
<dbReference type="EMBL" id="AAGW02063851">
    <property type="status" value="NOT_ANNOTATED_CDS"/>
    <property type="molecule type" value="Genomic_DNA"/>
</dbReference>
<evidence type="ECO:0000256" key="14">
    <source>
        <dbReference type="ARBA" id="ARBA00077485"/>
    </source>
</evidence>
<feature type="repeat" description="HEAT" evidence="18">
    <location>
        <begin position="1549"/>
        <end position="1587"/>
    </location>
</feature>
<accession>A0A5F9CUN1</accession>
<sequence length="2584" mass="283063">VAVSETLKRFAGKVTTASVKERREILGELGKCVSGKDLPEGAVKGLCKLFCLTLHRYRDAASRRALQAAIQQLAEAQPEATAKNLLHSLQSSGIGSKTGVPSKSSGSAALLALTWTCLLVRIVFPLKAKRQGDTWNKLVEVQCLLLLEVLGGSHKHAVDGAVKKLTKLWKENPGLVEQYLSAILSLEPNQNYAGMLGLLVQFCTNHKEMDVVNRHKSALLDFYVKNILMSKVKPQKYLLDNCAPLLRYMSHSEFKDLILPTIQKSLLRSPENVIETISSLLASVTLDLSQYALDIVKGLAGAEQGICLSGIGSVSHHVVSGSSSQVLNGTVAELFIPFLQQEVHEGTLVHAVSVLKAFSLKTSTSAVRHAYLQCMLASFRGDTLLQALDLLPLLIQTVEKAASQSTQVPTVTEGVAAALLLSKLSVADAQAETKLSSFWQLIMDEKKQIFTSEKFLLMASEDALCSVLHLTERLFLDHPQRLTGNKVQQYHRALVAVLLSRTWHVRRQAQQTVRKLLSSLGGFKLAYGLLEELKAVLSSHKVLPLEALVTDAGEVTEAGKAYVPPRVLQEALCVISGVPGLKGDVTNTEQLAREMLIISHHPSLVAVQSGLWPALLARMKIDPEAFITRHLDQIIPRITTQSPLNQSSMNAMGSLSILSPDRVLPQLISTITASVQNPALCLVTREEFAIMQTPAGELYDKSIIQSAQQDSIKKANMKRENKAYSFKEQIIELELKEEIKKKKGIKEEVQLTSKQKEMLQVQLDKEAQIRRRLQELDGELETALALLDTILAKNPSGLTQYIPVLVDSFLPLLKSPLAAPRIKNPFLALAACVMPPRLKALGTLVSHVTLRLLKPECALDKSWCQEDLSVAVKRAVTLLHTHTITSRVGKGEPDAAPLSAPAFSLVFPLLKMVLTEMPHHSEEEEERMAQILQILTVHAQLRASPGTPPGRVDENGPELLPRVAMLRLLTWVIGTGSPRLQVLASDTLTTLCASSSGEEGCAFAEQEEVDVLLSALQSPCASVRETSLRGLMELHMVLPTPDTDEKNGLNLLRRLWVVKFDKEEEIRKLAERLWSTMGLDLQPDLCSLLIDDVIYHEAAVRQAGADALSQAVAHYQRQAAEVMGRLMEIYQEKLYVSDLVLLLRPPPVLDALGRVISESPPDQWEARCGLALALNKLSQYLDSSQVKPLFQFFVPDALNDRNPDVRKCMLDAALATLNTHGKENVNSLLPVFEEFLKNAPNDASYDAVRQSVVVLMGSLAKHLDKSDPKVKPIVAKLIAALSTPSQQVQESVASCLPPLVPAIKEDAGGMIQRLMQQLLESDKYAERKGAAYGLAGLVKGLGILSLKQQEMMAALTDAIQDKKNFRRREGALFAFEMLCTMLGKLFEPYVVHVLPHLLLCFGDGNQYVREAADDCAKAVMSNLSAHGVKLVLPSLLAALEEESWRTKAGSVELLGAMAYCAPKQLSSCLPNIVPKLTEVLTDSHVKVQKAGQQALRQIGSVIRNPEILAIAPVLLDALTDPSRKTQKCLQTLLDTKFVHFIDAPSLALIMPIVQRAFQDRSTDTRKMAAQIIGNMYSLTDQKDLAPYLPSVTPGLKASLLDPVPEVRTVSAKALGAMVKGMGESCFEDLLPWLMETLTYEQSSVDRSGAAQGLAEVMAGLGVEKLEKLMPEIVATASKVDIAPHVRDGYIMMFNYLPITFGDKFTPYVGPIIPCILKALADENEFVRDTALRAGQRVISMYAETAIALLLPQLEQGLFDDLWRIRFSSMTTETASEDDNFGNCSAIITALGVDRRNRVLAGLYMGRSDTQLVVRQASLHVWKIVVSNTPRTLREILPTLFGLLLGFLASTCADKRTIAARTLGDLVRKLGEKILPEIIPILEDGLRSPKSDERQGVCIGLSEIMKSTSRDAVLYFSESLVPTARKALCDPLEEVREAAAKTFEQLHSTIGHQALEDILPFLLKQLEDDEVSEFALDGLKQVMAIKSRVVLPYLVPKLTTPPVNTRVLAFLSSVAGDALTRHLGVILPAVMLALKEKLGTPDEQLEMANCQAVILSVEDDTGHRIIIEDLLEATRCPEVGMRQAAAIILNIYCSRSKADYTSHLRSLVSGLIRLFNDSSPVVLEESWDALNAITKKLDAGNQLALIEELHKEIRFIGNESKGEHVPGFCLPKKGVTSILPVLREGVLTGSPEQKEEAAKALGLVIRLTSADALRPSVVSITGPLIRILGDRFSWNVKAALLETLSLLLAKVGIALKPFLPQLQTTFTKALQDSNRGVRLKAADALGKLISIHIKVDPLFTELLNGIRVMEDPGIRDTMLQALRFVIQGAGAKVDAAIRKNIVSLLLNLLGHDEDNTRISSAGCLGELCAFLTDEELSTVLQQCLLADVSGIDWMVRHGRSLALSVAVNVAPSRLCAGRYGSEVQEMILSSAMADRIPIAVSGIRGMGFLMRYHIETGGGQLPARLSSLFIKCLQNPSSDIRLVAEKMIWWANKDPLPPLDPQTIKPILKALLDNTKDKNTVVRAYSDQAIVNLLKMRQGEEGFQSLSKILDVASLEVLNECNRRSLRKLASQADSTEQVDDTILT</sequence>
<evidence type="ECO:0000256" key="12">
    <source>
        <dbReference type="ARBA" id="ARBA00071723"/>
    </source>
</evidence>
<evidence type="ECO:0000256" key="18">
    <source>
        <dbReference type="PROSITE-ProRule" id="PRU00103"/>
    </source>
</evidence>
<dbReference type="PANTHER" id="PTHR23346">
    <property type="entry name" value="TRANSLATIONAL ACTIVATOR GCN1-RELATED"/>
    <property type="match status" value="1"/>
</dbReference>
<dbReference type="Pfam" id="PF25801">
    <property type="entry name" value="HEAT_GCN1_C_2"/>
    <property type="match status" value="1"/>
</dbReference>
<keyword evidence="8" id="KW-0346">Stress response</keyword>
<keyword evidence="7" id="KW-0007">Acetylation</keyword>
<reference evidence="20 21" key="1">
    <citation type="journal article" date="2011" name="Nature">
        <title>A high-resolution map of human evolutionary constraint using 29 mammals.</title>
        <authorList>
            <person name="Lindblad-Toh K."/>
            <person name="Garber M."/>
            <person name="Zuk O."/>
            <person name="Lin M.F."/>
            <person name="Parker B.J."/>
            <person name="Washietl S."/>
            <person name="Kheradpour P."/>
            <person name="Ernst J."/>
            <person name="Jordan G."/>
            <person name="Mauceli E."/>
            <person name="Ward L.D."/>
            <person name="Lowe C.B."/>
            <person name="Holloway A.K."/>
            <person name="Clamp M."/>
            <person name="Gnerre S."/>
            <person name="Alfoldi J."/>
            <person name="Beal K."/>
            <person name="Chang J."/>
            <person name="Clawson H."/>
            <person name="Cuff J."/>
            <person name="Di Palma F."/>
            <person name="Fitzgerald S."/>
            <person name="Flicek P."/>
            <person name="Guttman M."/>
            <person name="Hubisz M.J."/>
            <person name="Jaffe D.B."/>
            <person name="Jungreis I."/>
            <person name="Kent W.J."/>
            <person name="Kostka D."/>
            <person name="Lara M."/>
            <person name="Martins A.L."/>
            <person name="Massingham T."/>
            <person name="Moltke I."/>
            <person name="Raney B.J."/>
            <person name="Rasmussen M.D."/>
            <person name="Robinson J."/>
            <person name="Stark A."/>
            <person name="Vilella A.J."/>
            <person name="Wen J."/>
            <person name="Xie X."/>
            <person name="Zody M.C."/>
            <person name="Baldwin J."/>
            <person name="Bloom T."/>
            <person name="Chin C.W."/>
            <person name="Heiman D."/>
            <person name="Nicol R."/>
            <person name="Nusbaum C."/>
            <person name="Young S."/>
            <person name="Wilkinson J."/>
            <person name="Worley K.C."/>
            <person name="Kovar C.L."/>
            <person name="Muzny D.M."/>
            <person name="Gibbs R.A."/>
            <person name="Cree A."/>
            <person name="Dihn H.H."/>
            <person name="Fowler G."/>
            <person name="Jhangiani S."/>
            <person name="Joshi V."/>
            <person name="Lee S."/>
            <person name="Lewis L.R."/>
            <person name="Nazareth L.V."/>
            <person name="Okwuonu G."/>
            <person name="Santibanez J."/>
            <person name="Warren W.C."/>
            <person name="Mardis E.R."/>
            <person name="Weinstock G.M."/>
            <person name="Wilson R.K."/>
            <person name="Delehaunty K."/>
            <person name="Dooling D."/>
            <person name="Fronik C."/>
            <person name="Fulton L."/>
            <person name="Fulton B."/>
            <person name="Graves T."/>
            <person name="Minx P."/>
            <person name="Sodergren E."/>
            <person name="Birney E."/>
            <person name="Margulies E.H."/>
            <person name="Herrero J."/>
            <person name="Green E.D."/>
            <person name="Haussler D."/>
            <person name="Siepel A."/>
            <person name="Goldman N."/>
            <person name="Pollard K.S."/>
            <person name="Pedersen J.S."/>
            <person name="Lander E.S."/>
            <person name="Kellis M."/>
        </authorList>
    </citation>
    <scope>NUCLEOTIDE SEQUENCE [LARGE SCALE GENOMIC DNA]</scope>
    <source>
        <strain evidence="20 21">Thorbecke inbred</strain>
    </source>
</reference>
<feature type="domain" description="TOG" evidence="19">
    <location>
        <begin position="1298"/>
        <end position="1531"/>
    </location>
</feature>
<dbReference type="Ensembl" id="ENSOCUT00000048371.1">
    <property type="protein sequence ID" value="ENSOCUP00000037031.1"/>
    <property type="gene ID" value="ENSOCUG00000005717.4"/>
</dbReference>
<dbReference type="FunFam" id="1.25.10.10:FF:000162">
    <property type="entry name" value="GCN1, eIF2 alpha kinase activator homolog"/>
    <property type="match status" value="1"/>
</dbReference>
<protein>
    <recommendedName>
        <fullName evidence="12">Stalled ribosome sensor GCN1</fullName>
    </recommendedName>
    <alternativeName>
        <fullName evidence="16">GCN1 eIF-2-alpha kinase activator homolog</fullName>
    </alternativeName>
    <alternativeName>
        <fullName evidence="17">GCN1-like protein 1</fullName>
    </alternativeName>
    <alternativeName>
        <fullName evidence="14">General control of amino-acid synthesis 1-like protein 1</fullName>
    </alternativeName>
    <alternativeName>
        <fullName evidence="13 15">Translational activator GCN1</fullName>
    </alternativeName>
</protein>
<dbReference type="EMBL" id="AAGW02063852">
    <property type="status" value="NOT_ANNOTATED_CDS"/>
    <property type="molecule type" value="Genomic_DNA"/>
</dbReference>
<dbReference type="Pfam" id="PF24984">
    <property type="entry name" value="HEAT_EF3_GNC1"/>
    <property type="match status" value="1"/>
</dbReference>
<dbReference type="EMBL" id="AAGW02063850">
    <property type="status" value="NOT_ANNOTATED_CDS"/>
    <property type="molecule type" value="Genomic_DNA"/>
</dbReference>
<dbReference type="InterPro" id="IPR021133">
    <property type="entry name" value="HEAT_type_2"/>
</dbReference>
<dbReference type="GO" id="GO:0005829">
    <property type="term" value="C:cytosol"/>
    <property type="evidence" value="ECO:0007669"/>
    <property type="project" value="UniProtKB-ARBA"/>
</dbReference>
<dbReference type="InterPro" id="IPR056810">
    <property type="entry name" value="GNC1-like_N"/>
</dbReference>
<evidence type="ECO:0000313" key="20">
    <source>
        <dbReference type="Ensembl" id="ENSOCUP00000037031.1"/>
    </source>
</evidence>
<dbReference type="SUPFAM" id="SSF48371">
    <property type="entry name" value="ARM repeat"/>
    <property type="match status" value="5"/>
</dbReference>
<dbReference type="PROSITE" id="PS50077">
    <property type="entry name" value="HEAT_REPEAT"/>
    <property type="match status" value="3"/>
</dbReference>
<evidence type="ECO:0000256" key="13">
    <source>
        <dbReference type="ARBA" id="ARBA00075717"/>
    </source>
</evidence>
<evidence type="ECO:0000256" key="16">
    <source>
        <dbReference type="ARBA" id="ARBA00078826"/>
    </source>
</evidence>
<keyword evidence="21" id="KW-1185">Reference proteome</keyword>
<keyword evidence="9" id="KW-0175">Coiled coil</keyword>
<dbReference type="InterPro" id="IPR016024">
    <property type="entry name" value="ARM-type_fold"/>
</dbReference>
<comment type="subunit">
    <text evidence="11">Interacts with EIF2AK4/GCN2; this interaction stimulates the EIF2AK4/GCN2 kinase activity and is impaired by IMPACT upon a variety of stress conditions, such as amino acid depletion, UV-C irradiation, proteasome inhibitor treatment and glucose deprivation. Interacts with IMPACT; this prevents the interaction of GCN1 with EIF2AK4/GCN2 and inhibits EIF2AK4/GCN2 kinase activity. Interacts with RNF14; interaction takes place following ribosome stalling and promotes recruitment of RNF14.</text>
</comment>
<keyword evidence="5" id="KW-0677">Repeat</keyword>
<evidence type="ECO:0000256" key="10">
    <source>
        <dbReference type="ARBA" id="ARBA00023159"/>
    </source>
</evidence>
<evidence type="ECO:0000256" key="2">
    <source>
        <dbReference type="ARBA" id="ARBA00007366"/>
    </source>
</evidence>
<dbReference type="InterPro" id="IPR011989">
    <property type="entry name" value="ARM-like"/>
</dbReference>
<dbReference type="PANTHER" id="PTHR23346:SF7">
    <property type="entry name" value="STALLED RIBOSOME SENSOR GCN1"/>
    <property type="match status" value="1"/>
</dbReference>
<keyword evidence="4" id="KW-0597">Phosphoprotein</keyword>
<dbReference type="GO" id="GO:0034198">
    <property type="term" value="P:cellular response to amino acid starvation"/>
    <property type="evidence" value="ECO:0007669"/>
    <property type="project" value="TreeGrafter"/>
</dbReference>
<evidence type="ECO:0000256" key="9">
    <source>
        <dbReference type="ARBA" id="ARBA00023054"/>
    </source>
</evidence>
<comment type="subcellular location">
    <subcellularLocation>
        <location evidence="1">Cytoplasm</location>
    </subcellularLocation>
</comment>
<dbReference type="Pfam" id="PF24993">
    <property type="entry name" value="GNC1_N"/>
    <property type="match status" value="1"/>
</dbReference>
<evidence type="ECO:0000256" key="4">
    <source>
        <dbReference type="ARBA" id="ARBA00022553"/>
    </source>
</evidence>
<dbReference type="GeneTree" id="ENSGT00940000153612"/>
<dbReference type="InterPro" id="IPR057546">
    <property type="entry name" value="HEAT_GCN1"/>
</dbReference>
<feature type="repeat" description="HEAT" evidence="18">
    <location>
        <begin position="1919"/>
        <end position="1956"/>
    </location>
</feature>
<reference evidence="20" key="2">
    <citation type="submission" date="2025-08" db="UniProtKB">
        <authorList>
            <consortium name="Ensembl"/>
        </authorList>
    </citation>
    <scope>IDENTIFICATION</scope>
    <source>
        <strain evidence="20">Thorbecke</strain>
    </source>
</reference>
<evidence type="ECO:0000256" key="3">
    <source>
        <dbReference type="ARBA" id="ARBA00022490"/>
    </source>
</evidence>
<evidence type="ECO:0000256" key="17">
    <source>
        <dbReference type="ARBA" id="ARBA00083980"/>
    </source>
</evidence>
<keyword evidence="6" id="KW-0810">Translation regulation</keyword>
<dbReference type="Proteomes" id="UP000001811">
    <property type="component" value="Chromosome 21"/>
</dbReference>
<reference evidence="20" key="3">
    <citation type="submission" date="2025-09" db="UniProtKB">
        <authorList>
            <consortium name="Ensembl"/>
        </authorList>
    </citation>
    <scope>IDENTIFICATION</scope>
    <source>
        <strain evidence="20">Thorbecke</strain>
    </source>
</reference>
<dbReference type="InterPro" id="IPR034085">
    <property type="entry name" value="TOG"/>
</dbReference>
<feature type="repeat" description="HEAT" evidence="18">
    <location>
        <begin position="1591"/>
        <end position="1629"/>
    </location>
</feature>
<evidence type="ECO:0000256" key="6">
    <source>
        <dbReference type="ARBA" id="ARBA00022845"/>
    </source>
</evidence>
<dbReference type="Bgee" id="ENSOCUG00000005717">
    <property type="expression patterns" value="Expressed in blood and 16 other cell types or tissues"/>
</dbReference>
<dbReference type="GO" id="GO:0006417">
    <property type="term" value="P:regulation of translation"/>
    <property type="evidence" value="ECO:0007669"/>
    <property type="project" value="UniProtKB-KW"/>
</dbReference>
<comment type="similarity">
    <text evidence="2">Belongs to the GCN1 family.</text>
</comment>
<dbReference type="GO" id="GO:0019887">
    <property type="term" value="F:protein kinase regulator activity"/>
    <property type="evidence" value="ECO:0007669"/>
    <property type="project" value="TreeGrafter"/>
</dbReference>
<dbReference type="FunFam" id="1.25.10.10:FF:000361">
    <property type="entry name" value="GCN1, eIF2 alpha kinase activator homolog"/>
    <property type="match status" value="1"/>
</dbReference>
<evidence type="ECO:0000259" key="19">
    <source>
        <dbReference type="SMART" id="SM01349"/>
    </source>
</evidence>
<dbReference type="EMBL" id="AAGW02063849">
    <property type="status" value="NOT_ANNOTATED_CDS"/>
    <property type="molecule type" value="Genomic_DNA"/>
</dbReference>